<dbReference type="Gene3D" id="1.10.10.10">
    <property type="entry name" value="Winged helix-like DNA-binding domain superfamily/Winged helix DNA-binding domain"/>
    <property type="match status" value="1"/>
</dbReference>
<dbReference type="SMART" id="SM00418">
    <property type="entry name" value="HTH_ARSR"/>
    <property type="match status" value="1"/>
</dbReference>
<evidence type="ECO:0000313" key="3">
    <source>
        <dbReference type="EMBL" id="GIJ56038.1"/>
    </source>
</evidence>
<dbReference type="AlphaFoldDB" id="A0A8J4DZX5"/>
<gene>
    <name evidence="3" type="ORF">Vau01_035540</name>
</gene>
<dbReference type="Pfam" id="PF12840">
    <property type="entry name" value="HTH_20"/>
    <property type="match status" value="1"/>
</dbReference>
<dbReference type="EMBL" id="BOPG01000023">
    <property type="protein sequence ID" value="GIJ56038.1"/>
    <property type="molecule type" value="Genomic_DNA"/>
</dbReference>
<dbReference type="InterPro" id="IPR036388">
    <property type="entry name" value="WH-like_DNA-bd_sf"/>
</dbReference>
<accession>A0A8J4DZX5</accession>
<organism evidence="3 4">
    <name type="scientific">Virgisporangium aurantiacum</name>
    <dbReference type="NCBI Taxonomy" id="175570"/>
    <lineage>
        <taxon>Bacteria</taxon>
        <taxon>Bacillati</taxon>
        <taxon>Actinomycetota</taxon>
        <taxon>Actinomycetes</taxon>
        <taxon>Micromonosporales</taxon>
        <taxon>Micromonosporaceae</taxon>
        <taxon>Virgisporangium</taxon>
    </lineage>
</organism>
<sequence length="409" mass="43329">MRRTPPTSMVRLWSPGPGRSGGTGDKDGDGEPDGADAGSPPSPQPAATRTDTKVMITNRRLIAAHGRTVPGRRQRFRPTPKACQTATVLLRLWLGAADLARVRVADVPHPAATVSLACQALRDPATAVRLPDLAQRMAAAAPLVRPLHHLVPSHGLMPDFMTPSDGLESLEAGLAAIRSTAPHRVRAQVATAYTNVPVTPMRRRFAAADPEVLDIMVTALRHYFRAVLAPYWPALVRDRGHEVDETGRRFARSGVDGVLAALPAGLRWRPPVLEVDTWPAAGTRDVHLDGGGVLLVASPFAGPRPRVLVQPGRPAFVVYRTGSPLAVTPPRADAVHRLLGHTRAEVLRRVAGPGRHTTSSVARDAGISPSSSSEHLAVLRAAGLVTSHRSGGTMVHRATGSGTDLLGPG</sequence>
<reference evidence="3" key="1">
    <citation type="submission" date="2021-01" db="EMBL/GenBank/DDBJ databases">
        <title>Whole genome shotgun sequence of Virgisporangium aurantiacum NBRC 16421.</title>
        <authorList>
            <person name="Komaki H."/>
            <person name="Tamura T."/>
        </authorList>
    </citation>
    <scope>NUCLEOTIDE SEQUENCE</scope>
    <source>
        <strain evidence="3">NBRC 16421</strain>
    </source>
</reference>
<evidence type="ECO:0000313" key="4">
    <source>
        <dbReference type="Proteomes" id="UP000612585"/>
    </source>
</evidence>
<dbReference type="GO" id="GO:0003700">
    <property type="term" value="F:DNA-binding transcription factor activity"/>
    <property type="evidence" value="ECO:0007669"/>
    <property type="project" value="InterPro"/>
</dbReference>
<keyword evidence="4" id="KW-1185">Reference proteome</keyword>
<proteinExistence type="predicted"/>
<feature type="region of interest" description="Disordered" evidence="1">
    <location>
        <begin position="1"/>
        <end position="52"/>
    </location>
</feature>
<feature type="domain" description="HTH arsR-type" evidence="2">
    <location>
        <begin position="337"/>
        <end position="407"/>
    </location>
</feature>
<dbReference type="InterPro" id="IPR036390">
    <property type="entry name" value="WH_DNA-bd_sf"/>
</dbReference>
<dbReference type="CDD" id="cd00090">
    <property type="entry name" value="HTH_ARSR"/>
    <property type="match status" value="1"/>
</dbReference>
<evidence type="ECO:0000259" key="2">
    <source>
        <dbReference type="SMART" id="SM00418"/>
    </source>
</evidence>
<evidence type="ECO:0000256" key="1">
    <source>
        <dbReference type="SAM" id="MobiDB-lite"/>
    </source>
</evidence>
<dbReference type="InterPro" id="IPR001845">
    <property type="entry name" value="HTH_ArsR_DNA-bd_dom"/>
</dbReference>
<dbReference type="Proteomes" id="UP000612585">
    <property type="component" value="Unassembled WGS sequence"/>
</dbReference>
<dbReference type="InterPro" id="IPR011991">
    <property type="entry name" value="ArsR-like_HTH"/>
</dbReference>
<dbReference type="SUPFAM" id="SSF46785">
    <property type="entry name" value="Winged helix' DNA-binding domain"/>
    <property type="match status" value="1"/>
</dbReference>
<comment type="caution">
    <text evidence="3">The sequence shown here is derived from an EMBL/GenBank/DDBJ whole genome shotgun (WGS) entry which is preliminary data.</text>
</comment>
<protein>
    <submittedName>
        <fullName evidence="3">Transcriptional regulator</fullName>
    </submittedName>
</protein>
<name>A0A8J4DZX5_9ACTN</name>